<proteinExistence type="predicted"/>
<reference evidence="1" key="1">
    <citation type="submission" date="2021-04" db="EMBL/GenBank/DDBJ databases">
        <authorList>
            <consortium name="Molecular Ecology Group"/>
        </authorList>
    </citation>
    <scope>NUCLEOTIDE SEQUENCE</scope>
</reference>
<accession>A0A8S3YNZ5</accession>
<protein>
    <submittedName>
        <fullName evidence="1">Uncharacterized protein</fullName>
    </submittedName>
</protein>
<organism evidence="1 2">
    <name type="scientific">Candidula unifasciata</name>
    <dbReference type="NCBI Taxonomy" id="100452"/>
    <lineage>
        <taxon>Eukaryota</taxon>
        <taxon>Metazoa</taxon>
        <taxon>Spiralia</taxon>
        <taxon>Lophotrochozoa</taxon>
        <taxon>Mollusca</taxon>
        <taxon>Gastropoda</taxon>
        <taxon>Heterobranchia</taxon>
        <taxon>Euthyneura</taxon>
        <taxon>Panpulmonata</taxon>
        <taxon>Eupulmonata</taxon>
        <taxon>Stylommatophora</taxon>
        <taxon>Helicina</taxon>
        <taxon>Helicoidea</taxon>
        <taxon>Geomitridae</taxon>
        <taxon>Candidula</taxon>
    </lineage>
</organism>
<evidence type="ECO:0000313" key="1">
    <source>
        <dbReference type="EMBL" id="CAG5118834.1"/>
    </source>
</evidence>
<dbReference type="Proteomes" id="UP000678393">
    <property type="component" value="Unassembled WGS sequence"/>
</dbReference>
<name>A0A8S3YNZ5_9EUPU</name>
<feature type="non-terminal residue" evidence="1">
    <location>
        <position position="1"/>
    </location>
</feature>
<gene>
    <name evidence="1" type="ORF">CUNI_LOCUS4392</name>
</gene>
<dbReference type="AlphaFoldDB" id="A0A8S3YNZ5"/>
<sequence>DLASTSTLPPTPAWVSDFPDTQCNPGQESVTVYLNDVYYFTWLRLSVIAL</sequence>
<evidence type="ECO:0000313" key="2">
    <source>
        <dbReference type="Proteomes" id="UP000678393"/>
    </source>
</evidence>
<comment type="caution">
    <text evidence="1">The sequence shown here is derived from an EMBL/GenBank/DDBJ whole genome shotgun (WGS) entry which is preliminary data.</text>
</comment>
<feature type="non-terminal residue" evidence="1">
    <location>
        <position position="50"/>
    </location>
</feature>
<keyword evidence="2" id="KW-1185">Reference proteome</keyword>
<dbReference type="EMBL" id="CAJHNH020000614">
    <property type="protein sequence ID" value="CAG5118834.1"/>
    <property type="molecule type" value="Genomic_DNA"/>
</dbReference>